<accession>A0ABR0LKG0</accession>
<comment type="caution">
    <text evidence="1">The sequence shown here is derived from an EMBL/GenBank/DDBJ whole genome shotgun (WGS) entry which is preliminary data.</text>
</comment>
<evidence type="ECO:0000313" key="2">
    <source>
        <dbReference type="Proteomes" id="UP001357485"/>
    </source>
</evidence>
<dbReference type="EMBL" id="JAVRRA010018343">
    <property type="protein sequence ID" value="KAK5188525.1"/>
    <property type="molecule type" value="Genomic_DNA"/>
</dbReference>
<reference evidence="1 2" key="1">
    <citation type="submission" date="2023-08" db="EMBL/GenBank/DDBJ databases">
        <title>Black Yeasts Isolated from many extreme environments.</title>
        <authorList>
            <person name="Coleine C."/>
            <person name="Stajich J.E."/>
            <person name="Selbmann L."/>
        </authorList>
    </citation>
    <scope>NUCLEOTIDE SEQUENCE [LARGE SCALE GENOMIC DNA]</scope>
    <source>
        <strain evidence="1 2">CCFEE 536</strain>
    </source>
</reference>
<keyword evidence="2" id="KW-1185">Reference proteome</keyword>
<gene>
    <name evidence="1" type="ORF">LTR16_008273</name>
</gene>
<dbReference type="PANTHER" id="PTHR22754:SF32">
    <property type="entry name" value="DISCO-INTERACTING PROTEIN 2"/>
    <property type="match status" value="1"/>
</dbReference>
<evidence type="ECO:0000313" key="1">
    <source>
        <dbReference type="EMBL" id="KAK5188525.1"/>
    </source>
</evidence>
<protein>
    <recommendedName>
        <fullName evidence="3">AMP-dependent synthetase/ligase domain-containing protein</fullName>
    </recommendedName>
</protein>
<dbReference type="PANTHER" id="PTHR22754">
    <property type="entry name" value="DISCO-INTERACTING PROTEIN 2 DIP2 -RELATED"/>
    <property type="match status" value="1"/>
</dbReference>
<organism evidence="1 2">
    <name type="scientific">Cryomyces antarcticus</name>
    <dbReference type="NCBI Taxonomy" id="329879"/>
    <lineage>
        <taxon>Eukaryota</taxon>
        <taxon>Fungi</taxon>
        <taxon>Dikarya</taxon>
        <taxon>Ascomycota</taxon>
        <taxon>Pezizomycotina</taxon>
        <taxon>Dothideomycetes</taxon>
        <taxon>Dothideomycetes incertae sedis</taxon>
        <taxon>Cryomyces</taxon>
    </lineage>
</organism>
<dbReference type="Gene3D" id="3.40.50.12780">
    <property type="entry name" value="N-terminal domain of ligase-like"/>
    <property type="match status" value="1"/>
</dbReference>
<dbReference type="SUPFAM" id="SSF56801">
    <property type="entry name" value="Acetyl-CoA synthetase-like"/>
    <property type="match status" value="1"/>
</dbReference>
<evidence type="ECO:0008006" key="3">
    <source>
        <dbReference type="Google" id="ProtNLM"/>
    </source>
</evidence>
<dbReference type="Proteomes" id="UP001357485">
    <property type="component" value="Unassembled WGS sequence"/>
</dbReference>
<proteinExistence type="predicted"/>
<name>A0ABR0LKG0_9PEZI</name>
<feature type="non-terminal residue" evidence="1">
    <location>
        <position position="172"/>
    </location>
</feature>
<sequence length="172" mass="18907">MGCFIAGVVAVPINNVDDYQKLSLLLTTTQAHLALTTDNNLKAFHRDITTQRLKWPSGVEWWKTNDFGSYHPKKKDESTPLQVPDLAYIEFSRAPTGDLRGVVLSHRTIMHQMACISAIISTIPANEATDTFNPGLRDKTGGFLAGSSRSSEIILSYLDPREGAGMILGVLF</sequence>
<dbReference type="InterPro" id="IPR042099">
    <property type="entry name" value="ANL_N_sf"/>
</dbReference>